<dbReference type="AlphaFoldDB" id="A0A1M6MFC2"/>
<dbReference type="EMBL" id="FRAD01000007">
    <property type="protein sequence ID" value="SHJ82169.1"/>
    <property type="molecule type" value="Genomic_DNA"/>
</dbReference>
<dbReference type="OrthoDB" id="9944139at2"/>
<sequence length="138" mass="15897">MKVFLFLKDKATTKEGEGRTHYENSGSEDEHSEVKTYKIPSMKNVEICNPSHSSYIYIIHDLKVSNCKSQQVESASLYCNNAMKLKDMYFDKVSKDKDKLELLKDEFVIILPGGKLGVEFNEELKDINGEIKIEKKRL</sequence>
<proteinExistence type="predicted"/>
<dbReference type="Proteomes" id="UP000183952">
    <property type="component" value="Unassembled WGS sequence"/>
</dbReference>
<reference evidence="2 3" key="1">
    <citation type="submission" date="2016-11" db="EMBL/GenBank/DDBJ databases">
        <authorList>
            <person name="Jaros S."/>
            <person name="Januszkiewicz K."/>
            <person name="Wedrychowicz H."/>
        </authorList>
    </citation>
    <scope>NUCLEOTIDE SEQUENCE [LARGE SCALE GENOMIC DNA]</scope>
    <source>
        <strain evidence="2 3">DSM 3090</strain>
    </source>
</reference>
<dbReference type="STRING" id="1121331.SAMN02745248_01034"/>
<accession>A0A1M6MFC2</accession>
<evidence type="ECO:0000256" key="1">
    <source>
        <dbReference type="SAM" id="MobiDB-lite"/>
    </source>
</evidence>
<evidence type="ECO:0000313" key="2">
    <source>
        <dbReference type="EMBL" id="SHJ82169.1"/>
    </source>
</evidence>
<name>A0A1M6MFC2_9CLOT</name>
<feature type="region of interest" description="Disordered" evidence="1">
    <location>
        <begin position="13"/>
        <end position="34"/>
    </location>
</feature>
<gene>
    <name evidence="2" type="ORF">SAMN02745248_01034</name>
</gene>
<dbReference type="RefSeq" id="WP_072903068.1">
    <property type="nucleotide sequence ID" value="NZ_FRAD01000007.1"/>
</dbReference>
<organism evidence="2 3">
    <name type="scientific">Hathewaya proteolytica DSM 3090</name>
    <dbReference type="NCBI Taxonomy" id="1121331"/>
    <lineage>
        <taxon>Bacteria</taxon>
        <taxon>Bacillati</taxon>
        <taxon>Bacillota</taxon>
        <taxon>Clostridia</taxon>
        <taxon>Eubacteriales</taxon>
        <taxon>Clostridiaceae</taxon>
        <taxon>Hathewaya</taxon>
    </lineage>
</organism>
<evidence type="ECO:0000313" key="3">
    <source>
        <dbReference type="Proteomes" id="UP000183952"/>
    </source>
</evidence>
<keyword evidence="3" id="KW-1185">Reference proteome</keyword>
<protein>
    <submittedName>
        <fullName evidence="2">Uncharacterized protein</fullName>
    </submittedName>
</protein>